<protein>
    <submittedName>
        <fullName evidence="2">Uncharacterized protein</fullName>
    </submittedName>
</protein>
<evidence type="ECO:0000313" key="3">
    <source>
        <dbReference type="Proteomes" id="UP001177003"/>
    </source>
</evidence>
<keyword evidence="3" id="KW-1185">Reference proteome</keyword>
<evidence type="ECO:0000256" key="1">
    <source>
        <dbReference type="SAM" id="MobiDB-lite"/>
    </source>
</evidence>
<dbReference type="Proteomes" id="UP001177003">
    <property type="component" value="Chromosome 3"/>
</dbReference>
<evidence type="ECO:0000313" key="2">
    <source>
        <dbReference type="EMBL" id="CAI9275896.1"/>
    </source>
</evidence>
<reference evidence="2" key="1">
    <citation type="submission" date="2023-04" db="EMBL/GenBank/DDBJ databases">
        <authorList>
            <person name="Vijverberg K."/>
            <person name="Xiong W."/>
            <person name="Schranz E."/>
        </authorList>
    </citation>
    <scope>NUCLEOTIDE SEQUENCE</scope>
</reference>
<feature type="compositionally biased region" description="Polar residues" evidence="1">
    <location>
        <begin position="26"/>
        <end position="42"/>
    </location>
</feature>
<accession>A0AA35YL32</accession>
<dbReference type="AlphaFoldDB" id="A0AA35YL32"/>
<feature type="region of interest" description="Disordered" evidence="1">
    <location>
        <begin position="26"/>
        <end position="49"/>
    </location>
</feature>
<organism evidence="2 3">
    <name type="scientific">Lactuca saligna</name>
    <name type="common">Willowleaf lettuce</name>
    <dbReference type="NCBI Taxonomy" id="75948"/>
    <lineage>
        <taxon>Eukaryota</taxon>
        <taxon>Viridiplantae</taxon>
        <taxon>Streptophyta</taxon>
        <taxon>Embryophyta</taxon>
        <taxon>Tracheophyta</taxon>
        <taxon>Spermatophyta</taxon>
        <taxon>Magnoliopsida</taxon>
        <taxon>eudicotyledons</taxon>
        <taxon>Gunneridae</taxon>
        <taxon>Pentapetalae</taxon>
        <taxon>asterids</taxon>
        <taxon>campanulids</taxon>
        <taxon>Asterales</taxon>
        <taxon>Asteraceae</taxon>
        <taxon>Cichorioideae</taxon>
        <taxon>Cichorieae</taxon>
        <taxon>Lactucinae</taxon>
        <taxon>Lactuca</taxon>
    </lineage>
</organism>
<gene>
    <name evidence="2" type="ORF">LSALG_LOCUS15911</name>
</gene>
<name>A0AA35YL32_LACSI</name>
<dbReference type="EMBL" id="OX465079">
    <property type="protein sequence ID" value="CAI9275896.1"/>
    <property type="molecule type" value="Genomic_DNA"/>
</dbReference>
<sequence>MAISTDDNRPMRHGLVGAKALSLPTNMHSGSSVYEPTSSTDCSSKRGDHENLSKHEHLLGQHYRYCGDVILEFYSLIETIGATSCIVLGRKKMPRKHIKAAVVQLHVTRIKSGAETHLLNRNYTQFYV</sequence>
<proteinExistence type="predicted"/>